<feature type="domain" description="Aerobactin siderophore biosynthesis IucA/IucC N-terminal" evidence="2">
    <location>
        <begin position="111"/>
        <end position="335"/>
    </location>
</feature>
<dbReference type="GO" id="GO:0019290">
    <property type="term" value="P:siderophore biosynthetic process"/>
    <property type="evidence" value="ECO:0007669"/>
    <property type="project" value="InterPro"/>
</dbReference>
<name>A0A231UXG3_9HYPH</name>
<dbReference type="Pfam" id="PF04183">
    <property type="entry name" value="IucA_IucC"/>
    <property type="match status" value="1"/>
</dbReference>
<organism evidence="4 5">
    <name type="scientific">Notoacmeibacter marinus</name>
    <dbReference type="NCBI Taxonomy" id="1876515"/>
    <lineage>
        <taxon>Bacteria</taxon>
        <taxon>Pseudomonadati</taxon>
        <taxon>Pseudomonadota</taxon>
        <taxon>Alphaproteobacteria</taxon>
        <taxon>Hyphomicrobiales</taxon>
        <taxon>Notoacmeibacteraceae</taxon>
        <taxon>Notoacmeibacter</taxon>
    </lineage>
</organism>
<evidence type="ECO:0000259" key="3">
    <source>
        <dbReference type="Pfam" id="PF06276"/>
    </source>
</evidence>
<dbReference type="InterPro" id="IPR037455">
    <property type="entry name" value="LucA/IucC-like"/>
</dbReference>
<gene>
    <name evidence="4" type="ORF">B7H23_11120</name>
</gene>
<dbReference type="PANTHER" id="PTHR34384">
    <property type="entry name" value="L-2,3-DIAMINOPROPANOATE--CITRATE LIGASE"/>
    <property type="match status" value="1"/>
</dbReference>
<accession>A0A231UXG3</accession>
<feature type="domain" description="Aerobactin siderophore biosynthesis IucA/IucC-like C-terminal" evidence="3">
    <location>
        <begin position="363"/>
        <end position="523"/>
    </location>
</feature>
<evidence type="ECO:0000256" key="1">
    <source>
        <dbReference type="ARBA" id="ARBA00007832"/>
    </source>
</evidence>
<evidence type="ECO:0000259" key="2">
    <source>
        <dbReference type="Pfam" id="PF04183"/>
    </source>
</evidence>
<dbReference type="RefSeq" id="WP_094077468.1">
    <property type="nucleotide sequence ID" value="NZ_NBYO01000002.1"/>
</dbReference>
<protein>
    <recommendedName>
        <fullName evidence="6">IucA/IucC family protein</fullName>
    </recommendedName>
</protein>
<evidence type="ECO:0000313" key="4">
    <source>
        <dbReference type="EMBL" id="OXT00643.1"/>
    </source>
</evidence>
<comment type="similarity">
    <text evidence="1">Belongs to the IucA/IucC family.</text>
</comment>
<dbReference type="Gene3D" id="1.10.510.40">
    <property type="match status" value="1"/>
</dbReference>
<keyword evidence="5" id="KW-1185">Reference proteome</keyword>
<sequence length="546" mass="59238">MQEIADIPSLNGFLNAALREGALARVCFAGGQMRFDAPGGLPCTVCVERRSRFRCRFSGPVTIDASSATIEDLLRHLTQQVDPAFQGRVMDSLKTVRDTADAIGDPEGWNFQDCETALRFGHVLHPNPRSRDGLSRKESAIYAPEAEASFALCWFAVDPASVYSGGIAHEGFGALAKADRIDVPPGRFAFPFHPLQLSRLIGTTAFGELAETGVIAPLGPGRAEWSATASMRAVHAFHAPYMAKFSLSVRLTNSLRLLSQREVLRGLHVTDLLKSEIGAQIADAFPDLTILTEPAYAALRSPKGRVLTESIAVLRDNPYQDSALAGPIVLAALCETPRRGLSPAGRIVRRLARGNDTAGIALRWFDKFLDQAILPVLEMRARWGLLFGSHQQNMMLKLRDGWPCGVVIRDCQGTGHLAAFHDRLAAVCPGIGEGAENIVHEEEGDGLLTYYVVVNSVMNMLATLTLDGLADEEALYAVWQRFLERAARKTPGDPTLYRRLIQRPGLTAKANFATSLSGINEADGGADGQLAQFIELQNPIARSEAA</sequence>
<evidence type="ECO:0008006" key="6">
    <source>
        <dbReference type="Google" id="ProtNLM"/>
    </source>
</evidence>
<reference evidence="5" key="1">
    <citation type="journal article" date="2017" name="Int. J. Syst. Evol. Microbiol.">
        <title>Notoacmeibacter marinus gen. nov., sp. nov., isolated from the gut of a limpet and proposal of Notoacmeibacteraceae fam. nov. in the order Rhizobiales of the class Alphaproteobacteria.</title>
        <authorList>
            <person name="Huang Z."/>
            <person name="Guo F."/>
            <person name="Lai Q."/>
        </authorList>
    </citation>
    <scope>NUCLEOTIDE SEQUENCE [LARGE SCALE GENOMIC DNA]</scope>
    <source>
        <strain evidence="5">XMTR2A4</strain>
    </source>
</reference>
<evidence type="ECO:0000313" key="5">
    <source>
        <dbReference type="Proteomes" id="UP000215405"/>
    </source>
</evidence>
<dbReference type="EMBL" id="NBYO01000002">
    <property type="protein sequence ID" value="OXT00643.1"/>
    <property type="molecule type" value="Genomic_DNA"/>
</dbReference>
<proteinExistence type="inferred from homology"/>
<dbReference type="PANTHER" id="PTHR34384:SF5">
    <property type="entry name" value="L-2,3-DIAMINOPROPANOATE--CITRATE LIGASE"/>
    <property type="match status" value="1"/>
</dbReference>
<comment type="caution">
    <text evidence="4">The sequence shown here is derived from an EMBL/GenBank/DDBJ whole genome shotgun (WGS) entry which is preliminary data.</text>
</comment>
<dbReference type="GO" id="GO:0016881">
    <property type="term" value="F:acid-amino acid ligase activity"/>
    <property type="evidence" value="ECO:0007669"/>
    <property type="project" value="UniProtKB-ARBA"/>
</dbReference>
<dbReference type="InterPro" id="IPR022770">
    <property type="entry name" value="IucA/IucC-like_C"/>
</dbReference>
<dbReference type="Pfam" id="PF06276">
    <property type="entry name" value="FhuF"/>
    <property type="match status" value="1"/>
</dbReference>
<dbReference type="InterPro" id="IPR007310">
    <property type="entry name" value="Aerobactin_biosyn_IucA/IucC_N"/>
</dbReference>
<dbReference type="AlphaFoldDB" id="A0A231UXG3"/>
<dbReference type="Proteomes" id="UP000215405">
    <property type="component" value="Unassembled WGS sequence"/>
</dbReference>